<dbReference type="EMBL" id="JANPWB010000002">
    <property type="protein sequence ID" value="KAJ1208624.1"/>
    <property type="molecule type" value="Genomic_DNA"/>
</dbReference>
<organism evidence="1 2">
    <name type="scientific">Pleurodeles waltl</name>
    <name type="common">Iberian ribbed newt</name>
    <dbReference type="NCBI Taxonomy" id="8319"/>
    <lineage>
        <taxon>Eukaryota</taxon>
        <taxon>Metazoa</taxon>
        <taxon>Chordata</taxon>
        <taxon>Craniata</taxon>
        <taxon>Vertebrata</taxon>
        <taxon>Euteleostomi</taxon>
        <taxon>Amphibia</taxon>
        <taxon>Batrachia</taxon>
        <taxon>Caudata</taxon>
        <taxon>Salamandroidea</taxon>
        <taxon>Salamandridae</taxon>
        <taxon>Pleurodelinae</taxon>
        <taxon>Pleurodeles</taxon>
    </lineage>
</organism>
<evidence type="ECO:0000313" key="2">
    <source>
        <dbReference type="Proteomes" id="UP001066276"/>
    </source>
</evidence>
<keyword evidence="2" id="KW-1185">Reference proteome</keyword>
<gene>
    <name evidence="1" type="ORF">NDU88_004007</name>
</gene>
<sequence>MSQRCRCACRRSEAQGFGRLCLSRKGRHPAGDSGTGSVPRWSSVGCAEVQQGFPSGGIQAESAQARFLGGIPRNLVAQQRAQNRQPGRRL</sequence>
<dbReference type="AlphaFoldDB" id="A0AAV7W3Q9"/>
<evidence type="ECO:0000313" key="1">
    <source>
        <dbReference type="EMBL" id="KAJ1208624.1"/>
    </source>
</evidence>
<accession>A0AAV7W3Q9</accession>
<dbReference type="Proteomes" id="UP001066276">
    <property type="component" value="Chromosome 1_2"/>
</dbReference>
<reference evidence="1" key="1">
    <citation type="journal article" date="2022" name="bioRxiv">
        <title>Sequencing and chromosome-scale assembly of the giantPleurodeles waltlgenome.</title>
        <authorList>
            <person name="Brown T."/>
            <person name="Elewa A."/>
            <person name="Iarovenko S."/>
            <person name="Subramanian E."/>
            <person name="Araus A.J."/>
            <person name="Petzold A."/>
            <person name="Susuki M."/>
            <person name="Suzuki K.-i.T."/>
            <person name="Hayashi T."/>
            <person name="Toyoda A."/>
            <person name="Oliveira C."/>
            <person name="Osipova E."/>
            <person name="Leigh N.D."/>
            <person name="Simon A."/>
            <person name="Yun M.H."/>
        </authorList>
    </citation>
    <scope>NUCLEOTIDE SEQUENCE</scope>
    <source>
        <strain evidence="1">20211129_DDA</strain>
        <tissue evidence="1">Liver</tissue>
    </source>
</reference>
<comment type="caution">
    <text evidence="1">The sequence shown here is derived from an EMBL/GenBank/DDBJ whole genome shotgun (WGS) entry which is preliminary data.</text>
</comment>
<protein>
    <submittedName>
        <fullName evidence="1">Uncharacterized protein</fullName>
    </submittedName>
</protein>
<proteinExistence type="predicted"/>
<name>A0AAV7W3Q9_PLEWA</name>